<name>B8GBW5_CHLAD</name>
<dbReference type="Pfam" id="PF00005">
    <property type="entry name" value="ABC_tran"/>
    <property type="match status" value="1"/>
</dbReference>
<dbReference type="HOGENOM" id="CLU_000604_1_11_0"/>
<dbReference type="AlphaFoldDB" id="B8GBW5"/>
<evidence type="ECO:0000313" key="6">
    <source>
        <dbReference type="EMBL" id="ACL24932.1"/>
    </source>
</evidence>
<protein>
    <submittedName>
        <fullName evidence="6">ABC transporter related</fullName>
    </submittedName>
</protein>
<comment type="similarity">
    <text evidence="1">Belongs to the ABC transporter superfamily.</text>
</comment>
<evidence type="ECO:0000313" key="7">
    <source>
        <dbReference type="Proteomes" id="UP000002508"/>
    </source>
</evidence>
<keyword evidence="4" id="KW-0067">ATP-binding</keyword>
<dbReference type="EMBL" id="CP001337">
    <property type="protein sequence ID" value="ACL24932.1"/>
    <property type="molecule type" value="Genomic_DNA"/>
</dbReference>
<dbReference type="InterPro" id="IPR050153">
    <property type="entry name" value="Metal_Ion_Import_ABC"/>
</dbReference>
<dbReference type="InterPro" id="IPR003439">
    <property type="entry name" value="ABC_transporter-like_ATP-bd"/>
</dbReference>
<dbReference type="CDD" id="cd03235">
    <property type="entry name" value="ABC_Metallic_Cations"/>
    <property type="match status" value="1"/>
</dbReference>
<dbReference type="PANTHER" id="PTHR42734:SF5">
    <property type="entry name" value="IRON TRANSPORT SYSTEM ATP-BINDING PROTEIN HI_0361-RELATED"/>
    <property type="match status" value="1"/>
</dbReference>
<dbReference type="GO" id="GO:0005524">
    <property type="term" value="F:ATP binding"/>
    <property type="evidence" value="ECO:0007669"/>
    <property type="project" value="UniProtKB-KW"/>
</dbReference>
<evidence type="ECO:0000259" key="5">
    <source>
        <dbReference type="PROSITE" id="PS50893"/>
    </source>
</evidence>
<evidence type="ECO:0000256" key="3">
    <source>
        <dbReference type="ARBA" id="ARBA00022741"/>
    </source>
</evidence>
<dbReference type="FunFam" id="3.40.50.300:FF:000134">
    <property type="entry name" value="Iron-enterobactin ABC transporter ATP-binding protein"/>
    <property type="match status" value="1"/>
</dbReference>
<dbReference type="PROSITE" id="PS00211">
    <property type="entry name" value="ABC_TRANSPORTER_1"/>
    <property type="match status" value="1"/>
</dbReference>
<sequence length="278" mass="30308">MTVAVSPASVQIADSTIAPALDIRHLTVRYREIEAISDVSATIAVGEHIAIIGPNGAGKSTLLKAIAGLQPIATGEIRWFGNTQAEPNTIAYVPQRLQVDWRFPVSVSDVVLMGRVGRIGLFRRPSAHDRLLVQRALERVGLAAFANRQIGQLSGGQQQRVFLARALAQEARLLLMDEPLVGLDIPSQDEIFRALASLRSERVTVLTALHDLQQASRYFDRVMLLNRRLIAFAPAREAFTAMNLVATYGGHLHLTSSGDSILTIADSCCDSSQMTHHD</sequence>
<dbReference type="STRING" id="326427.Cagg_2044"/>
<keyword evidence="2" id="KW-0813">Transport</keyword>
<proteinExistence type="inferred from homology"/>
<evidence type="ECO:0000256" key="1">
    <source>
        <dbReference type="ARBA" id="ARBA00005417"/>
    </source>
</evidence>
<feature type="domain" description="ABC transporter" evidence="5">
    <location>
        <begin position="21"/>
        <end position="252"/>
    </location>
</feature>
<reference evidence="6" key="1">
    <citation type="submission" date="2008-12" db="EMBL/GenBank/DDBJ databases">
        <title>Complete sequence of Chloroflexus aggregans DSM 9485.</title>
        <authorList>
            <consortium name="US DOE Joint Genome Institute"/>
            <person name="Lucas S."/>
            <person name="Copeland A."/>
            <person name="Lapidus A."/>
            <person name="Glavina del Rio T."/>
            <person name="Dalin E."/>
            <person name="Tice H."/>
            <person name="Pitluck S."/>
            <person name="Foster B."/>
            <person name="Larimer F."/>
            <person name="Land M."/>
            <person name="Hauser L."/>
            <person name="Kyrpides N."/>
            <person name="Mikhailova N."/>
            <person name="Bryant D."/>
            <person name="Richardson P."/>
        </authorList>
    </citation>
    <scope>NUCLEOTIDE SEQUENCE</scope>
    <source>
        <strain evidence="6">DSM 9485</strain>
    </source>
</reference>
<dbReference type="eggNOG" id="COG1121">
    <property type="taxonomic scope" value="Bacteria"/>
</dbReference>
<dbReference type="OrthoDB" id="9806726at2"/>
<accession>B8GBW5</accession>
<dbReference type="Proteomes" id="UP000002508">
    <property type="component" value="Chromosome"/>
</dbReference>
<dbReference type="SUPFAM" id="SSF52540">
    <property type="entry name" value="P-loop containing nucleoside triphosphate hydrolases"/>
    <property type="match status" value="1"/>
</dbReference>
<dbReference type="InterPro" id="IPR017871">
    <property type="entry name" value="ABC_transporter-like_CS"/>
</dbReference>
<dbReference type="RefSeq" id="WP_015940791.1">
    <property type="nucleotide sequence ID" value="NC_011831.1"/>
</dbReference>
<evidence type="ECO:0000256" key="2">
    <source>
        <dbReference type="ARBA" id="ARBA00022448"/>
    </source>
</evidence>
<dbReference type="InterPro" id="IPR027417">
    <property type="entry name" value="P-loop_NTPase"/>
</dbReference>
<dbReference type="KEGG" id="cag:Cagg_2044"/>
<dbReference type="InterPro" id="IPR003593">
    <property type="entry name" value="AAA+_ATPase"/>
</dbReference>
<dbReference type="Gene3D" id="3.40.50.300">
    <property type="entry name" value="P-loop containing nucleotide triphosphate hydrolases"/>
    <property type="match status" value="1"/>
</dbReference>
<evidence type="ECO:0000256" key="4">
    <source>
        <dbReference type="ARBA" id="ARBA00022840"/>
    </source>
</evidence>
<dbReference type="PANTHER" id="PTHR42734">
    <property type="entry name" value="METAL TRANSPORT SYSTEM ATP-BINDING PROTEIN TM_0124-RELATED"/>
    <property type="match status" value="1"/>
</dbReference>
<keyword evidence="7" id="KW-1185">Reference proteome</keyword>
<organism evidence="6 7">
    <name type="scientific">Chloroflexus aggregans (strain MD-66 / DSM 9485)</name>
    <dbReference type="NCBI Taxonomy" id="326427"/>
    <lineage>
        <taxon>Bacteria</taxon>
        <taxon>Bacillati</taxon>
        <taxon>Chloroflexota</taxon>
        <taxon>Chloroflexia</taxon>
        <taxon>Chloroflexales</taxon>
        <taxon>Chloroflexineae</taxon>
        <taxon>Chloroflexaceae</taxon>
        <taxon>Chloroflexus</taxon>
    </lineage>
</organism>
<keyword evidence="3" id="KW-0547">Nucleotide-binding</keyword>
<dbReference type="PROSITE" id="PS50893">
    <property type="entry name" value="ABC_TRANSPORTER_2"/>
    <property type="match status" value="1"/>
</dbReference>
<dbReference type="SMART" id="SM00382">
    <property type="entry name" value="AAA"/>
    <property type="match status" value="1"/>
</dbReference>
<gene>
    <name evidence="6" type="ordered locus">Cagg_2044</name>
</gene>
<dbReference type="GO" id="GO:0016887">
    <property type="term" value="F:ATP hydrolysis activity"/>
    <property type="evidence" value="ECO:0007669"/>
    <property type="project" value="InterPro"/>
</dbReference>